<evidence type="ECO:0000256" key="5">
    <source>
        <dbReference type="SAM" id="MobiDB-lite"/>
    </source>
</evidence>
<evidence type="ECO:0000313" key="9">
    <source>
        <dbReference type="Proteomes" id="UP000008332"/>
    </source>
</evidence>
<dbReference type="PANTHER" id="PTHR43531">
    <property type="entry name" value="PROTEIN ICFG"/>
    <property type="match status" value="1"/>
</dbReference>
<dbReference type="GO" id="GO:0006935">
    <property type="term" value="P:chemotaxis"/>
    <property type="evidence" value="ECO:0007669"/>
    <property type="project" value="InterPro"/>
</dbReference>
<evidence type="ECO:0000256" key="3">
    <source>
        <dbReference type="ARBA" id="ARBA00029447"/>
    </source>
</evidence>
<accession>Q21VK5</accession>
<comment type="subcellular location">
    <subcellularLocation>
        <location evidence="1">Membrane</location>
    </subcellularLocation>
</comment>
<protein>
    <submittedName>
        <fullName evidence="8">Methyl-accepting chemotaxis sensory transducer</fullName>
    </submittedName>
</protein>
<evidence type="ECO:0000256" key="2">
    <source>
        <dbReference type="ARBA" id="ARBA00022481"/>
    </source>
</evidence>
<dbReference type="HOGENOM" id="CLU_000445_107_16_4"/>
<dbReference type="Pfam" id="PF00015">
    <property type="entry name" value="MCPsignal"/>
    <property type="match status" value="1"/>
</dbReference>
<evidence type="ECO:0000313" key="8">
    <source>
        <dbReference type="EMBL" id="ABD70198.1"/>
    </source>
</evidence>
<keyword evidence="2" id="KW-0488">Methylation</keyword>
<proteinExistence type="inferred from homology"/>
<reference evidence="9" key="1">
    <citation type="submission" date="2006-02" db="EMBL/GenBank/DDBJ databases">
        <title>Complete sequence of chromosome of Rhodoferax ferrireducens DSM 15236.</title>
        <authorList>
            <person name="Copeland A."/>
            <person name="Lucas S."/>
            <person name="Lapidus A."/>
            <person name="Barry K."/>
            <person name="Detter J.C."/>
            <person name="Glavina del Rio T."/>
            <person name="Hammon N."/>
            <person name="Israni S."/>
            <person name="Pitluck S."/>
            <person name="Brettin T."/>
            <person name="Bruce D."/>
            <person name="Han C."/>
            <person name="Tapia R."/>
            <person name="Gilna P."/>
            <person name="Kiss H."/>
            <person name="Schmutz J."/>
            <person name="Larimer F."/>
            <person name="Land M."/>
            <person name="Kyrpides N."/>
            <person name="Ivanova N."/>
            <person name="Richardson P."/>
        </authorList>
    </citation>
    <scope>NUCLEOTIDE SEQUENCE [LARGE SCALE GENOMIC DNA]</scope>
    <source>
        <strain evidence="9">ATCC BAA-621 / DSM 15236 / T118</strain>
    </source>
</reference>
<dbReference type="CDD" id="cd11386">
    <property type="entry name" value="MCP_signal"/>
    <property type="match status" value="1"/>
</dbReference>
<keyword evidence="4" id="KW-0807">Transducer</keyword>
<dbReference type="InterPro" id="IPR004089">
    <property type="entry name" value="MCPsignal_dom"/>
</dbReference>
<sequence length="579" mass="60665">MKLSLKLPLAFAWAQLFLFCAALFGIYSLNQSLGTFENAVAATANTNHEAQVADMALVFKTQVLEWKNVLLRGSNAEKMSTHWAGFVQHERDVAERAKKLMAALPEGESRALVAKFAQAHTQMGENYRKGLEFFKAANMDPAGGDNSAQDMDREPLKLLEQAVARIKADNAAVLAQAAASGRRATLISVVLMLLVCAGGIVFGILLSRSIIKQLGGEPQDAVNLAQRVAQGDLSEENMLKAGDTSSLMAHLDLMQASLARVVANVHRGSEGLQVASAEIAQGNQDLSARTESQASALEQTASSMEQLSAAVKQNADSARQANQLALSASAVAVKGGEVVAQVVDTMKGINDASRKISDIISVIDGIAFQTNILALNAAVEAARAGEQGRGFAVVASEVRSLAGRSAEAAKEIKSLINASVERVEQGSTLVDQAGVTMAEVVSSIHRVTDIMGEISSASSEQALGVSQVGEAVTQMDQSTQQNAALVEQMAAAANSLKSQAQDLVQTVAVFKLVSVDSPRRAPPPAALRSNQPAPGVRQPVARRALAAPSSGAALKNSAKAPAKTLAKDAPAGEADWEAF</sequence>
<dbReference type="PROSITE" id="PS50111">
    <property type="entry name" value="CHEMOTAXIS_TRANSDUC_2"/>
    <property type="match status" value="1"/>
</dbReference>
<dbReference type="OrthoDB" id="1884279at2"/>
<dbReference type="Gene3D" id="1.10.287.950">
    <property type="entry name" value="Methyl-accepting chemotaxis protein"/>
    <property type="match status" value="1"/>
</dbReference>
<dbReference type="SUPFAM" id="SSF58104">
    <property type="entry name" value="Methyl-accepting chemotaxis protein (MCP) signaling domain"/>
    <property type="match status" value="1"/>
</dbReference>
<feature type="transmembrane region" description="Helical" evidence="6">
    <location>
        <begin position="186"/>
        <end position="206"/>
    </location>
</feature>
<dbReference type="PANTHER" id="PTHR43531:SF14">
    <property type="entry name" value="METHYL-ACCEPTING CHEMOTAXIS PROTEIN I-RELATED"/>
    <property type="match status" value="1"/>
</dbReference>
<dbReference type="AlphaFoldDB" id="Q21VK5"/>
<dbReference type="InterPro" id="IPR004090">
    <property type="entry name" value="Chemotax_Me-accpt_rcpt"/>
</dbReference>
<organism evidence="8 9">
    <name type="scientific">Albidiferax ferrireducens (strain ATCC BAA-621 / DSM 15236 / T118)</name>
    <name type="common">Rhodoferax ferrireducens</name>
    <dbReference type="NCBI Taxonomy" id="338969"/>
    <lineage>
        <taxon>Bacteria</taxon>
        <taxon>Pseudomonadati</taxon>
        <taxon>Pseudomonadota</taxon>
        <taxon>Betaproteobacteria</taxon>
        <taxon>Burkholderiales</taxon>
        <taxon>Comamonadaceae</taxon>
        <taxon>Rhodoferax</taxon>
    </lineage>
</organism>
<dbReference type="PRINTS" id="PR00260">
    <property type="entry name" value="CHEMTRNSDUCR"/>
</dbReference>
<evidence type="ECO:0000259" key="7">
    <source>
        <dbReference type="PROSITE" id="PS50111"/>
    </source>
</evidence>
<feature type="domain" description="Methyl-accepting transducer" evidence="7">
    <location>
        <begin position="268"/>
        <end position="497"/>
    </location>
</feature>
<evidence type="ECO:0000256" key="1">
    <source>
        <dbReference type="ARBA" id="ARBA00004370"/>
    </source>
</evidence>
<comment type="similarity">
    <text evidence="3">Belongs to the methyl-accepting chemotaxis (MCP) protein family.</text>
</comment>
<dbReference type="GO" id="GO:0007165">
    <property type="term" value="P:signal transduction"/>
    <property type="evidence" value="ECO:0007669"/>
    <property type="project" value="UniProtKB-KW"/>
</dbReference>
<dbReference type="Proteomes" id="UP000008332">
    <property type="component" value="Chromosome"/>
</dbReference>
<dbReference type="EMBL" id="CP000267">
    <property type="protein sequence ID" value="ABD70198.1"/>
    <property type="molecule type" value="Genomic_DNA"/>
</dbReference>
<dbReference type="KEGG" id="rfr:Rfer_2481"/>
<dbReference type="GO" id="GO:0005886">
    <property type="term" value="C:plasma membrane"/>
    <property type="evidence" value="ECO:0007669"/>
    <property type="project" value="TreeGrafter"/>
</dbReference>
<keyword evidence="6" id="KW-0812">Transmembrane</keyword>
<evidence type="ECO:0000256" key="6">
    <source>
        <dbReference type="SAM" id="Phobius"/>
    </source>
</evidence>
<evidence type="ECO:0000256" key="4">
    <source>
        <dbReference type="PROSITE-ProRule" id="PRU00284"/>
    </source>
</evidence>
<keyword evidence="6" id="KW-0472">Membrane</keyword>
<feature type="region of interest" description="Disordered" evidence="5">
    <location>
        <begin position="519"/>
        <end position="579"/>
    </location>
</feature>
<keyword evidence="6" id="KW-1133">Transmembrane helix</keyword>
<dbReference type="STRING" id="338969.Rfer_2481"/>
<dbReference type="InterPro" id="IPR051310">
    <property type="entry name" value="MCP_chemotaxis"/>
</dbReference>
<dbReference type="RefSeq" id="WP_011464766.1">
    <property type="nucleotide sequence ID" value="NC_007908.1"/>
</dbReference>
<name>Q21VK5_ALBFT</name>
<dbReference type="SMART" id="SM00283">
    <property type="entry name" value="MA"/>
    <property type="match status" value="1"/>
</dbReference>
<dbReference type="FunFam" id="1.10.287.950:FF:000001">
    <property type="entry name" value="Methyl-accepting chemotaxis sensory transducer"/>
    <property type="match status" value="1"/>
</dbReference>
<gene>
    <name evidence="8" type="ordered locus">Rfer_2481</name>
</gene>
<dbReference type="eggNOG" id="COG0840">
    <property type="taxonomic scope" value="Bacteria"/>
</dbReference>
<dbReference type="GO" id="GO:0004888">
    <property type="term" value="F:transmembrane signaling receptor activity"/>
    <property type="evidence" value="ECO:0007669"/>
    <property type="project" value="InterPro"/>
</dbReference>
<keyword evidence="9" id="KW-1185">Reference proteome</keyword>